<dbReference type="SUPFAM" id="SSF55073">
    <property type="entry name" value="Nucleotide cyclase"/>
    <property type="match status" value="1"/>
</dbReference>
<dbReference type="SUPFAM" id="SSF141868">
    <property type="entry name" value="EAL domain-like"/>
    <property type="match status" value="1"/>
</dbReference>
<dbReference type="InterPro" id="IPR052155">
    <property type="entry name" value="Biofilm_reg_signaling"/>
</dbReference>
<dbReference type="InterPro" id="IPR001633">
    <property type="entry name" value="EAL_dom"/>
</dbReference>
<evidence type="ECO:0000256" key="1">
    <source>
        <dbReference type="SAM" id="Phobius"/>
    </source>
</evidence>
<dbReference type="CDD" id="cd00130">
    <property type="entry name" value="PAS"/>
    <property type="match status" value="2"/>
</dbReference>
<dbReference type="PROSITE" id="PS50883">
    <property type="entry name" value="EAL"/>
    <property type="match status" value="1"/>
</dbReference>
<keyword evidence="7" id="KW-1185">Reference proteome</keyword>
<name>A0A1I4QRY8_9GAMM</name>
<dbReference type="AlphaFoldDB" id="A0A1I4QRY8"/>
<feature type="domain" description="PAS" evidence="2">
    <location>
        <begin position="79"/>
        <end position="151"/>
    </location>
</feature>
<feature type="domain" description="EAL" evidence="4">
    <location>
        <begin position="503"/>
        <end position="756"/>
    </location>
</feature>
<dbReference type="NCBIfam" id="TIGR00254">
    <property type="entry name" value="GGDEF"/>
    <property type="match status" value="1"/>
</dbReference>
<dbReference type="SUPFAM" id="SSF55785">
    <property type="entry name" value="PYP-like sensor domain (PAS domain)"/>
    <property type="match status" value="2"/>
</dbReference>
<protein>
    <submittedName>
        <fullName evidence="6">PAS domain S-box-containing protein/diguanylate cyclase (GGDEF) domain-containing protein</fullName>
    </submittedName>
</protein>
<feature type="transmembrane region" description="Helical" evidence="1">
    <location>
        <begin position="44"/>
        <end position="61"/>
    </location>
</feature>
<dbReference type="OrthoDB" id="9804951at2"/>
<organism evidence="6 7">
    <name type="scientific">Halopseudomonas yangmingensis</name>
    <dbReference type="NCBI Taxonomy" id="1720063"/>
    <lineage>
        <taxon>Bacteria</taxon>
        <taxon>Pseudomonadati</taxon>
        <taxon>Pseudomonadota</taxon>
        <taxon>Gammaproteobacteria</taxon>
        <taxon>Pseudomonadales</taxon>
        <taxon>Pseudomonadaceae</taxon>
        <taxon>Halopseudomonas</taxon>
    </lineage>
</organism>
<dbReference type="PROSITE" id="PS50112">
    <property type="entry name" value="PAS"/>
    <property type="match status" value="2"/>
</dbReference>
<dbReference type="Proteomes" id="UP000243629">
    <property type="component" value="Unassembled WGS sequence"/>
</dbReference>
<evidence type="ECO:0000259" key="4">
    <source>
        <dbReference type="PROSITE" id="PS50883"/>
    </source>
</evidence>
<feature type="domain" description="PAS" evidence="2">
    <location>
        <begin position="201"/>
        <end position="249"/>
    </location>
</feature>
<dbReference type="Gene3D" id="3.30.70.270">
    <property type="match status" value="1"/>
</dbReference>
<proteinExistence type="predicted"/>
<dbReference type="Pfam" id="PF08447">
    <property type="entry name" value="PAS_3"/>
    <property type="match status" value="1"/>
</dbReference>
<dbReference type="EMBL" id="FOUI01000005">
    <property type="protein sequence ID" value="SFM42828.1"/>
    <property type="molecule type" value="Genomic_DNA"/>
</dbReference>
<reference evidence="7" key="1">
    <citation type="submission" date="2016-10" db="EMBL/GenBank/DDBJ databases">
        <authorList>
            <person name="Varghese N."/>
            <person name="Submissions S."/>
        </authorList>
    </citation>
    <scope>NUCLEOTIDE SEQUENCE [LARGE SCALE GENOMIC DNA]</scope>
    <source>
        <strain evidence="7">DSM 24213</strain>
    </source>
</reference>
<keyword evidence="1" id="KW-0812">Transmembrane</keyword>
<dbReference type="InterPro" id="IPR000160">
    <property type="entry name" value="GGDEF_dom"/>
</dbReference>
<keyword evidence="1" id="KW-1133">Transmembrane helix</keyword>
<dbReference type="PANTHER" id="PTHR44757:SF2">
    <property type="entry name" value="BIOFILM ARCHITECTURE MAINTENANCE PROTEIN MBAA"/>
    <property type="match status" value="1"/>
</dbReference>
<evidence type="ECO:0000313" key="7">
    <source>
        <dbReference type="Proteomes" id="UP000243629"/>
    </source>
</evidence>
<dbReference type="InterPro" id="IPR029787">
    <property type="entry name" value="Nucleotide_cyclase"/>
</dbReference>
<dbReference type="InterPro" id="IPR013655">
    <property type="entry name" value="PAS_fold_3"/>
</dbReference>
<dbReference type="CDD" id="cd01948">
    <property type="entry name" value="EAL"/>
    <property type="match status" value="1"/>
</dbReference>
<dbReference type="STRING" id="1720063.SAMN05216217_10514"/>
<dbReference type="PROSITE" id="PS50113">
    <property type="entry name" value="PAC"/>
    <property type="match status" value="2"/>
</dbReference>
<dbReference type="Pfam" id="PF00563">
    <property type="entry name" value="EAL"/>
    <property type="match status" value="1"/>
</dbReference>
<dbReference type="InterPro" id="IPR043128">
    <property type="entry name" value="Rev_trsase/Diguanyl_cyclase"/>
</dbReference>
<dbReference type="InterPro" id="IPR001610">
    <property type="entry name" value="PAC"/>
</dbReference>
<dbReference type="InterPro" id="IPR035919">
    <property type="entry name" value="EAL_sf"/>
</dbReference>
<evidence type="ECO:0000259" key="2">
    <source>
        <dbReference type="PROSITE" id="PS50112"/>
    </source>
</evidence>
<feature type="domain" description="PAC" evidence="3">
    <location>
        <begin position="155"/>
        <end position="207"/>
    </location>
</feature>
<evidence type="ECO:0000259" key="5">
    <source>
        <dbReference type="PROSITE" id="PS50887"/>
    </source>
</evidence>
<accession>A0A1I4QRY8</accession>
<dbReference type="Gene3D" id="3.30.450.20">
    <property type="entry name" value="PAS domain"/>
    <property type="match status" value="2"/>
</dbReference>
<dbReference type="SMART" id="SM00267">
    <property type="entry name" value="GGDEF"/>
    <property type="match status" value="1"/>
</dbReference>
<dbReference type="InterPro" id="IPR000700">
    <property type="entry name" value="PAS-assoc_C"/>
</dbReference>
<dbReference type="Pfam" id="PF13426">
    <property type="entry name" value="PAS_9"/>
    <property type="match status" value="1"/>
</dbReference>
<dbReference type="NCBIfam" id="TIGR00229">
    <property type="entry name" value="sensory_box"/>
    <property type="match status" value="2"/>
</dbReference>
<dbReference type="SMART" id="SM00091">
    <property type="entry name" value="PAS"/>
    <property type="match status" value="2"/>
</dbReference>
<dbReference type="Pfam" id="PF00990">
    <property type="entry name" value="GGDEF"/>
    <property type="match status" value="1"/>
</dbReference>
<feature type="domain" description="GGDEF" evidence="5">
    <location>
        <begin position="361"/>
        <end position="494"/>
    </location>
</feature>
<dbReference type="InterPro" id="IPR035965">
    <property type="entry name" value="PAS-like_dom_sf"/>
</dbReference>
<evidence type="ECO:0000259" key="3">
    <source>
        <dbReference type="PROSITE" id="PS50113"/>
    </source>
</evidence>
<gene>
    <name evidence="6" type="ORF">SAMN05216217_10514</name>
</gene>
<keyword evidence="1" id="KW-0472">Membrane</keyword>
<dbReference type="Gene3D" id="3.20.20.450">
    <property type="entry name" value="EAL domain"/>
    <property type="match status" value="1"/>
</dbReference>
<evidence type="ECO:0000313" key="6">
    <source>
        <dbReference type="EMBL" id="SFM42828.1"/>
    </source>
</evidence>
<sequence length="756" mass="85205">MTSNRSAWHIALIYAAVAGGWILFSDRALVLVGLDELTQQRAQTWKGLLFVLVTACLLYFLSLRHLRSRREQERQLRLSEERLLLALTGANDGVWDWNLENGSAYYSPRCRVLLGLTGPEPLRAEQHFWPHVHPEDQQPLRSELLEHLRGQSERLAIRVRMRHRQGHYLWIELCGQAQRNAEGRALRMIGTARDVTDQVADEERLRQASVVFGSTTEGVMIIDAKVQIVSVNAAFSRITGYTEDEVLGQHPRQFDSTWQDAALLASICRQLETHGSWQGEAWNRRKDGEAYPQWQTVSRVMDAHGQLSHYVVVFADIGQLKRSQQEIDFLAHNDPLTRLPNRLLFRERLDSAIQRARRLHGHLGVIFIDLDRFKGVNESFGHAIGDELLQEVATRLHQRCREQDTLARLGGDEFVMLVEDLQRAEDLTPVARRLLNAFQRPFEIAGQRLHLGASLGISVYPEDGEGDIELLGNADTAVSVAKANGRGTYAFYTHALTERAREMIALESDLHVALHSEQLVVYYQLQRDLRGDFFSGVEALVRWQHPQHGLMAPDRFLPVAQQAGLMPAIDEYVLRHACRQFQTWRASGCALSSLAVNMSGSWLDRGQVVPVVQQVLKETGLPATFLELEITETELMQQDDRCIEVLDSLRALGVRLAIDDFGTGHSSLMRLKRLPVSRLKIDRDFVRGLPGDSNDSAIARAVIALGDSLQLEVLAEGVETAEQEQLLQGFGCGLGQGYLYSRPVPAAELELMQGFL</sequence>
<dbReference type="PROSITE" id="PS50887">
    <property type="entry name" value="GGDEF"/>
    <property type="match status" value="1"/>
</dbReference>
<dbReference type="PANTHER" id="PTHR44757">
    <property type="entry name" value="DIGUANYLATE CYCLASE DGCP"/>
    <property type="match status" value="1"/>
</dbReference>
<dbReference type="SMART" id="SM00086">
    <property type="entry name" value="PAC"/>
    <property type="match status" value="2"/>
</dbReference>
<dbReference type="SMART" id="SM00052">
    <property type="entry name" value="EAL"/>
    <property type="match status" value="1"/>
</dbReference>
<dbReference type="RefSeq" id="WP_093474332.1">
    <property type="nucleotide sequence ID" value="NZ_FOUI01000005.1"/>
</dbReference>
<dbReference type="InterPro" id="IPR000014">
    <property type="entry name" value="PAS"/>
</dbReference>
<feature type="domain" description="PAC" evidence="3">
    <location>
        <begin position="277"/>
        <end position="329"/>
    </location>
</feature>
<dbReference type="CDD" id="cd01949">
    <property type="entry name" value="GGDEF"/>
    <property type="match status" value="1"/>
</dbReference>
<feature type="transmembrane region" description="Helical" evidence="1">
    <location>
        <begin position="7"/>
        <end position="24"/>
    </location>
</feature>